<comment type="caution">
    <text evidence="1">The sequence shown here is derived from an EMBL/GenBank/DDBJ whole genome shotgun (WGS) entry which is preliminary data.</text>
</comment>
<evidence type="ECO:0000313" key="2">
    <source>
        <dbReference type="Proteomes" id="UP001213000"/>
    </source>
</evidence>
<gene>
    <name evidence="1" type="ORF">NP233_g10046</name>
</gene>
<dbReference type="AlphaFoldDB" id="A0AAD5YLN9"/>
<proteinExistence type="predicted"/>
<accession>A0AAD5YLN9</accession>
<dbReference type="Proteomes" id="UP001213000">
    <property type="component" value="Unassembled WGS sequence"/>
</dbReference>
<protein>
    <submittedName>
        <fullName evidence="1">Uncharacterized protein</fullName>
    </submittedName>
</protein>
<name>A0AAD5YLN9_9AGAR</name>
<sequence length="289" mass="32848">MNLEETYSSTVDPFLPAFIMSERSPIGPSIFPPPGSRIETYGYVVALTIIVYDMSLLSRKESTFTRMINTGSAVPGSFLIVISKAWSRFKLMYICTRVFALMEFSFCLYLIQQSVPGQTHPLSGKYIYRCDTAISEAAGIVPRRLERYSFCILIGVPSKLITIHQVSAFLIPVISIEVVNSLVPGAHIATRQGYRICFVWAPGSSALPHTGRRRRFHSPEAQVYEKVDTSPLCILPRWYFILNPNIHLEYHGFAEWNERRKYGDIIHVAFTCILHLRITNHLEPTDSRP</sequence>
<organism evidence="1 2">
    <name type="scientific">Leucocoprinus birnbaumii</name>
    <dbReference type="NCBI Taxonomy" id="56174"/>
    <lineage>
        <taxon>Eukaryota</taxon>
        <taxon>Fungi</taxon>
        <taxon>Dikarya</taxon>
        <taxon>Basidiomycota</taxon>
        <taxon>Agaricomycotina</taxon>
        <taxon>Agaricomycetes</taxon>
        <taxon>Agaricomycetidae</taxon>
        <taxon>Agaricales</taxon>
        <taxon>Agaricineae</taxon>
        <taxon>Agaricaceae</taxon>
        <taxon>Leucocoprinus</taxon>
    </lineage>
</organism>
<evidence type="ECO:0000313" key="1">
    <source>
        <dbReference type="EMBL" id="KAJ3561680.1"/>
    </source>
</evidence>
<dbReference type="EMBL" id="JANIEX010000968">
    <property type="protein sequence ID" value="KAJ3561680.1"/>
    <property type="molecule type" value="Genomic_DNA"/>
</dbReference>
<keyword evidence="2" id="KW-1185">Reference proteome</keyword>
<reference evidence="1" key="1">
    <citation type="submission" date="2022-07" db="EMBL/GenBank/DDBJ databases">
        <title>Genome Sequence of Leucocoprinus birnbaumii.</title>
        <authorList>
            <person name="Buettner E."/>
        </authorList>
    </citation>
    <scope>NUCLEOTIDE SEQUENCE</scope>
    <source>
        <strain evidence="1">VT141</strain>
    </source>
</reference>